<dbReference type="GO" id="GO:0016020">
    <property type="term" value="C:membrane"/>
    <property type="evidence" value="ECO:0007669"/>
    <property type="project" value="UniProtKB-SubCell"/>
</dbReference>
<evidence type="ECO:0000256" key="8">
    <source>
        <dbReference type="SAM" id="MobiDB-lite"/>
    </source>
</evidence>
<feature type="transmembrane region" description="Helical" evidence="9">
    <location>
        <begin position="61"/>
        <end position="80"/>
    </location>
</feature>
<dbReference type="InterPro" id="IPR025836">
    <property type="entry name" value="Zn_knuckle_CX2CX4HX4C"/>
</dbReference>
<dbReference type="InterPro" id="IPR036397">
    <property type="entry name" value="RNaseH_sf"/>
</dbReference>
<dbReference type="InterPro" id="IPR004326">
    <property type="entry name" value="Mlo"/>
</dbReference>
<dbReference type="SUPFAM" id="SSF56672">
    <property type="entry name" value="DNA/RNA polymerases"/>
    <property type="match status" value="1"/>
</dbReference>
<evidence type="ECO:0000256" key="6">
    <source>
        <dbReference type="ARBA" id="ARBA00023136"/>
    </source>
</evidence>
<feature type="domain" description="DUF4283" evidence="14">
    <location>
        <begin position="125"/>
        <end position="198"/>
    </location>
</feature>
<evidence type="ECO:0008006" key="17">
    <source>
        <dbReference type="Google" id="ProtNLM"/>
    </source>
</evidence>
<dbReference type="InterPro" id="IPR012337">
    <property type="entry name" value="RNaseH-like_sf"/>
</dbReference>
<dbReference type="EMBL" id="OIVN01000651">
    <property type="protein sequence ID" value="SPC83509.1"/>
    <property type="molecule type" value="Genomic_DNA"/>
</dbReference>
<dbReference type="Pfam" id="PF03372">
    <property type="entry name" value="Exo_endo_phos"/>
    <property type="match status" value="1"/>
</dbReference>
<dbReference type="Gene3D" id="3.30.420.10">
    <property type="entry name" value="Ribonuclease H-like superfamily/Ribonuclease H"/>
    <property type="match status" value="1"/>
</dbReference>
<keyword evidence="5 9" id="KW-1133">Transmembrane helix</keyword>
<dbReference type="CDD" id="cd01650">
    <property type="entry name" value="RT_nLTR_like"/>
    <property type="match status" value="1"/>
</dbReference>
<dbReference type="Pfam" id="PF00078">
    <property type="entry name" value="RVT_1"/>
    <property type="match status" value="1"/>
</dbReference>
<keyword evidence="6 9" id="KW-0472">Membrane</keyword>
<dbReference type="Pfam" id="PF14392">
    <property type="entry name" value="zf-CCHC_4"/>
    <property type="match status" value="1"/>
</dbReference>
<dbReference type="InterPro" id="IPR043502">
    <property type="entry name" value="DNA/RNA_pol_sf"/>
</dbReference>
<feature type="region of interest" description="Disordered" evidence="8">
    <location>
        <begin position="413"/>
        <end position="437"/>
    </location>
</feature>
<dbReference type="PANTHER" id="PTHR33116:SF86">
    <property type="entry name" value="REVERSE TRANSCRIPTASE DOMAIN-CONTAINING PROTEIN"/>
    <property type="match status" value="1"/>
</dbReference>
<dbReference type="InterPro" id="IPR026960">
    <property type="entry name" value="RVT-Znf"/>
</dbReference>
<proteinExistence type="inferred from homology"/>
<feature type="region of interest" description="Disordered" evidence="8">
    <location>
        <begin position="307"/>
        <end position="340"/>
    </location>
</feature>
<evidence type="ECO:0000259" key="10">
    <source>
        <dbReference type="Pfam" id="PF00078"/>
    </source>
</evidence>
<evidence type="ECO:0000256" key="7">
    <source>
        <dbReference type="ARBA" id="ARBA00023265"/>
    </source>
</evidence>
<evidence type="ECO:0000259" key="15">
    <source>
        <dbReference type="Pfam" id="PF14392"/>
    </source>
</evidence>
<feature type="compositionally biased region" description="Polar residues" evidence="8">
    <location>
        <begin position="1751"/>
        <end position="1771"/>
    </location>
</feature>
<evidence type="ECO:0000259" key="13">
    <source>
        <dbReference type="Pfam" id="PF13966"/>
    </source>
</evidence>
<dbReference type="InterPro" id="IPR044730">
    <property type="entry name" value="RNase_H-like_dom_plant"/>
</dbReference>
<evidence type="ECO:0000256" key="4">
    <source>
        <dbReference type="ARBA" id="ARBA00022821"/>
    </source>
</evidence>
<evidence type="ECO:0000256" key="1">
    <source>
        <dbReference type="ARBA" id="ARBA00004141"/>
    </source>
</evidence>
<feature type="domain" description="RNase H type-1" evidence="12">
    <location>
        <begin position="1531"/>
        <end position="1652"/>
    </location>
</feature>
<dbReference type="Pfam" id="PF03094">
    <property type="entry name" value="Mlo"/>
    <property type="match status" value="2"/>
</dbReference>
<sequence length="1778" mass="201868">MAAGASGDRSFQETPTWAIAVVCAVFVIISLLIEHGIHSLGKWLQKRRNKALSEALEKFKAELMLLGFISLLLTVGTRYITRICIPAKLGDTMLPCNIHADKEGKGGGRVDLSDSQEVVGGLLAAKFLTKRVINIEAVMQTLKPLWRSGHGFTGRDMGNNRVMFLFTDTADMERVLANGPWSFDKYLILLKRFEDNQSFSKVVFDVCSFWVEEITEGHGGGNFMRVRVQLDITQPLCRGRKIWFGGEQDHWVSFKFERLPIFCYWCGQISHDDRDCTIWLNSRGKLTPDKQEYGAWLRGELPRFSRREGSGRWVPPREFSSSEPRRERSPVRSSGVAVHDKSNMATPEFTPSAMKEKEEINFQAKLKEIDRELGLDHGELNESLEILLQGDSQSNFQIPKAGLIRYEDNSVGLVPGEPNGPHVDQSGPQGPNKKSLGSTWKRLVRKTNGPLTMAQQSILPKQKRSQNIFLEEEVVRGLKKSRVQGSSSSNNEDQISAETVHELTIMVRKKDPLALFISETKLDAKRLEVLRCHWGFGGKFVVPSRGQSGGLAFFWSKEVPVSISSYSQHHIDAIMAYDAAAWRFTGFYGSPTVAGKMVAWDLLRALRGHHRLPWICGGDFNELLQGEEKWGRVDLGFVGPPFTWWNKQHGAARVLERLDRCLATAEWLLKFPDNRVTHLHAVFSDHRPLWVELSLSGTAVRPRKKRFRFEEMWTLHQGCEDTIQTAWGTRHSGTPMFQQEEEQRPEVQNVSLIQKLGRELADLHSKEETMWRQRSRVLWLQRGDRNTKYFHCQATYRKRRNYIHGIRDQFGDWQTRDDDVEHIIVEYYKTLFTTSQPGQFDEILLGVDRVVTADMNIQLDAEFTTAEVEHALKQMGPLKAPGPDESQSAFVPGRLISDNILIAFETLHHMKFMKGGKQGYMALKLDMSKDYDRVEWAFLEAIMMKMGFNASWVSMIMECVRSVSYSILINGEPRGFFHPTRGLRQGDPISPYLFLLCAEGLNALLAKAALSKKIQGISISRGGPKLTHLFFADDSVLFCRATLHECNAIQDILRTYERVSGQQVNQDKTTLFFSSSTREAIQNEIKDALGLPAIRQYENYLGLPSMVGRAKYNSFTQLKDRVWRKIQGWKGKLLSQAGREVLIKAVVQAIPTYTMNVFKLPKKLCSELERIVRDFRWGHSGEARKVYWVNWNSVCKPKQVGGMGFRELSKFNEALLAKQVWRLIHNKSSLLYRVFQAKYFPRSSIMEIRCSPRASFAWKSILQARKVIQSGVRWRIGRGNSVRIWSDKWLPSPSSSLPLSSPKLLEAEACVSSLIQHSSGTWNAALIDQIFLPSDAELIKSIPLSIRARDDAVVWSREQNGKFTVRSAYKMLKEAECSSQQSCSDMGTWKKFWNMIWSARVPHKVRHFLWRACMNALPTMVNLCRRHIVNEGRCGLCLGDEEDVLHAVWSCPYLIDLWGNHGFARKILRRNHASILDVLSNIFDCGSASSVAEMAFMLYSEYYLANEIEAPRAVPIPGAWRPSNVCDFKVNFDAAVFPNHHVTGVGVVIRNGQGLPIAVACQRYPCVYAIDNAEAMAARVALQLAWDVGLRNVEVEGDSLMVITALKDQECCLASYGDIIWDIQHLAVSFQCVKYGHVRREGNNAAHVLARKVLDLHSDFLVWLEDVPGFLDHYEFKITSCFHENLPMILTRVSLGVALQFLCSYSTFPLYALVTQMGSHMKKAIFEEQTAKALKKWHKAAMDRKKLRQTGADSSSVFMSGENSTPSQGTSPIHLLHK</sequence>
<evidence type="ECO:0000256" key="9">
    <source>
        <dbReference type="SAM" id="Phobius"/>
    </source>
</evidence>
<evidence type="ECO:0000259" key="12">
    <source>
        <dbReference type="Pfam" id="PF13456"/>
    </source>
</evidence>
<dbReference type="Pfam" id="PF14111">
    <property type="entry name" value="DUF4283"/>
    <property type="match status" value="1"/>
</dbReference>
<gene>
    <name evidence="16" type="ORF">FSB_LOCUS11391</name>
</gene>
<dbReference type="GO" id="GO:0004523">
    <property type="term" value="F:RNA-DNA hybrid ribonuclease activity"/>
    <property type="evidence" value="ECO:0007669"/>
    <property type="project" value="InterPro"/>
</dbReference>
<dbReference type="Gene3D" id="3.60.10.10">
    <property type="entry name" value="Endonuclease/exonuclease/phosphatase"/>
    <property type="match status" value="1"/>
</dbReference>
<comment type="similarity">
    <text evidence="2">Belongs to the MLO family.</text>
</comment>
<dbReference type="InterPro" id="IPR000477">
    <property type="entry name" value="RT_dom"/>
</dbReference>
<dbReference type="InterPro" id="IPR025558">
    <property type="entry name" value="DUF4283"/>
</dbReference>
<dbReference type="GO" id="GO:0003676">
    <property type="term" value="F:nucleic acid binding"/>
    <property type="evidence" value="ECO:0007669"/>
    <property type="project" value="InterPro"/>
</dbReference>
<name>A0A2N9F9I5_FAGSY</name>
<feature type="domain" description="Endonuclease/exonuclease/phosphatase" evidence="11">
    <location>
        <begin position="506"/>
        <end position="686"/>
    </location>
</feature>
<dbReference type="Pfam" id="PF13456">
    <property type="entry name" value="RVT_3"/>
    <property type="match status" value="1"/>
</dbReference>
<accession>A0A2N9F9I5</accession>
<protein>
    <recommendedName>
        <fullName evidence="17">Reverse transcriptase domain-containing protein</fullName>
    </recommendedName>
</protein>
<evidence type="ECO:0000256" key="2">
    <source>
        <dbReference type="ARBA" id="ARBA00006574"/>
    </source>
</evidence>
<reference evidence="16" key="1">
    <citation type="submission" date="2018-02" db="EMBL/GenBank/DDBJ databases">
        <authorList>
            <person name="Cohen D.B."/>
            <person name="Kent A.D."/>
        </authorList>
    </citation>
    <scope>NUCLEOTIDE SEQUENCE</scope>
</reference>
<dbReference type="InterPro" id="IPR005135">
    <property type="entry name" value="Endo/exonuclease/phosphatase"/>
</dbReference>
<evidence type="ECO:0000313" key="16">
    <source>
        <dbReference type="EMBL" id="SPC83509.1"/>
    </source>
</evidence>
<evidence type="ECO:0000256" key="5">
    <source>
        <dbReference type="ARBA" id="ARBA00022989"/>
    </source>
</evidence>
<feature type="transmembrane region" description="Helical" evidence="9">
    <location>
        <begin position="17"/>
        <end position="40"/>
    </location>
</feature>
<dbReference type="SUPFAM" id="SSF53098">
    <property type="entry name" value="Ribonuclease H-like"/>
    <property type="match status" value="1"/>
</dbReference>
<dbReference type="CDD" id="cd06222">
    <property type="entry name" value="RNase_H_like"/>
    <property type="match status" value="1"/>
</dbReference>
<comment type="subcellular location">
    <subcellularLocation>
        <location evidence="1">Membrane</location>
        <topology evidence="1">Multi-pass membrane protein</topology>
    </subcellularLocation>
</comment>
<keyword evidence="7" id="KW-0568">Pathogenesis-related protein</keyword>
<dbReference type="SUPFAM" id="SSF56219">
    <property type="entry name" value="DNase I-like"/>
    <property type="match status" value="1"/>
</dbReference>
<dbReference type="InterPro" id="IPR036691">
    <property type="entry name" value="Endo/exonu/phosph_ase_sf"/>
</dbReference>
<evidence type="ECO:0000256" key="3">
    <source>
        <dbReference type="ARBA" id="ARBA00022692"/>
    </source>
</evidence>
<feature type="domain" description="Reverse transcriptase zinc-binding" evidence="13">
    <location>
        <begin position="1363"/>
        <end position="1458"/>
    </location>
</feature>
<dbReference type="GO" id="GO:0006952">
    <property type="term" value="P:defense response"/>
    <property type="evidence" value="ECO:0007669"/>
    <property type="project" value="UniProtKB-KW"/>
</dbReference>
<evidence type="ECO:0000259" key="14">
    <source>
        <dbReference type="Pfam" id="PF14111"/>
    </source>
</evidence>
<keyword evidence="4" id="KW-0611">Plant defense</keyword>
<feature type="region of interest" description="Disordered" evidence="8">
    <location>
        <begin position="1747"/>
        <end position="1778"/>
    </location>
</feature>
<organism evidence="16">
    <name type="scientific">Fagus sylvatica</name>
    <name type="common">Beechnut</name>
    <dbReference type="NCBI Taxonomy" id="28930"/>
    <lineage>
        <taxon>Eukaryota</taxon>
        <taxon>Viridiplantae</taxon>
        <taxon>Streptophyta</taxon>
        <taxon>Embryophyta</taxon>
        <taxon>Tracheophyta</taxon>
        <taxon>Spermatophyta</taxon>
        <taxon>Magnoliopsida</taxon>
        <taxon>eudicotyledons</taxon>
        <taxon>Gunneridae</taxon>
        <taxon>Pentapetalae</taxon>
        <taxon>rosids</taxon>
        <taxon>fabids</taxon>
        <taxon>Fagales</taxon>
        <taxon>Fagaceae</taxon>
        <taxon>Fagus</taxon>
    </lineage>
</organism>
<feature type="domain" description="Zinc knuckle CX2CX4HX4C" evidence="15">
    <location>
        <begin position="230"/>
        <end position="277"/>
    </location>
</feature>
<dbReference type="PANTHER" id="PTHR33116">
    <property type="entry name" value="REVERSE TRANSCRIPTASE ZINC-BINDING DOMAIN-CONTAINING PROTEIN-RELATED-RELATED"/>
    <property type="match status" value="1"/>
</dbReference>
<feature type="domain" description="Reverse transcriptase" evidence="10">
    <location>
        <begin position="882"/>
        <end position="1073"/>
    </location>
</feature>
<evidence type="ECO:0000259" key="11">
    <source>
        <dbReference type="Pfam" id="PF03372"/>
    </source>
</evidence>
<dbReference type="InterPro" id="IPR002156">
    <property type="entry name" value="RNaseH_domain"/>
</dbReference>
<keyword evidence="3 9" id="KW-0812">Transmembrane</keyword>
<dbReference type="Pfam" id="PF13966">
    <property type="entry name" value="zf-RVT"/>
    <property type="match status" value="1"/>
</dbReference>